<feature type="transmembrane region" description="Helical" evidence="8">
    <location>
        <begin position="969"/>
        <end position="989"/>
    </location>
</feature>
<name>A0A7J6ELJ4_CANSA</name>
<evidence type="ECO:0000313" key="11">
    <source>
        <dbReference type="EMBL" id="KAF4359327.1"/>
    </source>
</evidence>
<feature type="transmembrane region" description="Helical" evidence="8">
    <location>
        <begin position="856"/>
        <end position="874"/>
    </location>
</feature>
<dbReference type="Pfam" id="PF13246">
    <property type="entry name" value="Cation_ATPase"/>
    <property type="match status" value="1"/>
</dbReference>
<dbReference type="EMBL" id="JAATIP010000217">
    <property type="protein sequence ID" value="KAF4359327.1"/>
    <property type="molecule type" value="Genomic_DNA"/>
</dbReference>
<evidence type="ECO:0000256" key="3">
    <source>
        <dbReference type="ARBA" id="ARBA00022723"/>
    </source>
</evidence>
<dbReference type="Gene3D" id="1.20.1110.10">
    <property type="entry name" value="Calcium-transporting ATPase, transmembrane domain"/>
    <property type="match status" value="2"/>
</dbReference>
<dbReference type="GO" id="GO:0046872">
    <property type="term" value="F:metal ion binding"/>
    <property type="evidence" value="ECO:0007669"/>
    <property type="project" value="UniProtKB-KW"/>
</dbReference>
<keyword evidence="4" id="KW-0106">Calcium</keyword>
<evidence type="ECO:0000259" key="10">
    <source>
        <dbReference type="Pfam" id="PF00689"/>
    </source>
</evidence>
<evidence type="ECO:0000256" key="2">
    <source>
        <dbReference type="ARBA" id="ARBA00022692"/>
    </source>
</evidence>
<evidence type="ECO:0000256" key="1">
    <source>
        <dbReference type="ARBA" id="ARBA00004370"/>
    </source>
</evidence>
<protein>
    <recommendedName>
        <fullName evidence="13">Calcium-transporting ATPase</fullName>
    </recommendedName>
</protein>
<evidence type="ECO:0000256" key="8">
    <source>
        <dbReference type="SAM" id="Phobius"/>
    </source>
</evidence>
<dbReference type="InterPro" id="IPR023214">
    <property type="entry name" value="HAD_sf"/>
</dbReference>
<keyword evidence="5" id="KW-0460">Magnesium</keyword>
<dbReference type="SUPFAM" id="SSF81653">
    <property type="entry name" value="Calcium ATPase, transduction domain A"/>
    <property type="match status" value="1"/>
</dbReference>
<feature type="transmembrane region" description="Helical" evidence="8">
    <location>
        <begin position="160"/>
        <end position="186"/>
    </location>
</feature>
<dbReference type="AlphaFoldDB" id="A0A7J6ELJ4"/>
<dbReference type="InterPro" id="IPR023299">
    <property type="entry name" value="ATPase_P-typ_cyto_dom_N"/>
</dbReference>
<comment type="subcellular location">
    <subcellularLocation>
        <location evidence="1">Membrane</location>
    </subcellularLocation>
</comment>
<evidence type="ECO:0000313" key="12">
    <source>
        <dbReference type="Proteomes" id="UP000525078"/>
    </source>
</evidence>
<dbReference type="SUPFAM" id="SSF81665">
    <property type="entry name" value="Calcium ATPase, transmembrane domain M"/>
    <property type="match status" value="1"/>
</dbReference>
<dbReference type="Gene3D" id="2.70.150.10">
    <property type="entry name" value="Calcium-transporting ATPase, cytoplasmic transduction domain A"/>
    <property type="match status" value="1"/>
</dbReference>
<keyword evidence="2 8" id="KW-0812">Transmembrane</keyword>
<dbReference type="InterPro" id="IPR023298">
    <property type="entry name" value="ATPase_P-typ_TM_dom_sf"/>
</dbReference>
<feature type="domain" description="Cation-transporting P-type ATPase C-terminal" evidence="10">
    <location>
        <begin position="848"/>
        <end position="1018"/>
    </location>
</feature>
<dbReference type="InterPro" id="IPR059000">
    <property type="entry name" value="ATPase_P-type_domA"/>
</dbReference>
<feature type="transmembrane region" description="Helical" evidence="8">
    <location>
        <begin position="201"/>
        <end position="220"/>
    </location>
</feature>
<feature type="transmembrane region" description="Helical" evidence="8">
    <location>
        <begin position="361"/>
        <end position="379"/>
    </location>
</feature>
<dbReference type="InterPro" id="IPR006068">
    <property type="entry name" value="ATPase_P-typ_cation-transptr_C"/>
</dbReference>
<accession>A0A7J6ELJ4</accession>
<dbReference type="InterPro" id="IPR008250">
    <property type="entry name" value="ATPase_P-typ_transduc_dom_A_sf"/>
</dbReference>
<evidence type="ECO:0000256" key="5">
    <source>
        <dbReference type="ARBA" id="ARBA00022842"/>
    </source>
</evidence>
<organism evidence="11 12">
    <name type="scientific">Cannabis sativa</name>
    <name type="common">Hemp</name>
    <name type="synonym">Marijuana</name>
    <dbReference type="NCBI Taxonomy" id="3483"/>
    <lineage>
        <taxon>Eukaryota</taxon>
        <taxon>Viridiplantae</taxon>
        <taxon>Streptophyta</taxon>
        <taxon>Embryophyta</taxon>
        <taxon>Tracheophyta</taxon>
        <taxon>Spermatophyta</taxon>
        <taxon>Magnoliopsida</taxon>
        <taxon>eudicotyledons</taxon>
        <taxon>Gunneridae</taxon>
        <taxon>Pentapetalae</taxon>
        <taxon>rosids</taxon>
        <taxon>fabids</taxon>
        <taxon>Rosales</taxon>
        <taxon>Cannabaceae</taxon>
        <taxon>Cannabis</taxon>
    </lineage>
</organism>
<dbReference type="Gene3D" id="3.40.1110.10">
    <property type="entry name" value="Calcium-transporting ATPase, cytoplasmic domain N"/>
    <property type="match status" value="1"/>
</dbReference>
<keyword evidence="7 8" id="KW-0472">Membrane</keyword>
<reference evidence="11 12" key="1">
    <citation type="journal article" date="2020" name="bioRxiv">
        <title>Sequence and annotation of 42 cannabis genomes reveals extensive copy number variation in cannabinoid synthesis and pathogen resistance genes.</title>
        <authorList>
            <person name="Mckernan K.J."/>
            <person name="Helbert Y."/>
            <person name="Kane L.T."/>
            <person name="Ebling H."/>
            <person name="Zhang L."/>
            <person name="Liu B."/>
            <person name="Eaton Z."/>
            <person name="Mclaughlin S."/>
            <person name="Kingan S."/>
            <person name="Baybayan P."/>
            <person name="Concepcion G."/>
            <person name="Jordan M."/>
            <person name="Riva A."/>
            <person name="Barbazuk W."/>
            <person name="Harkins T."/>
        </authorList>
    </citation>
    <scope>NUCLEOTIDE SEQUENCE [LARGE SCALE GENOMIC DNA]</scope>
    <source>
        <strain evidence="12">cv. Jamaican Lion 4</strain>
        <tissue evidence="11">Leaf</tissue>
    </source>
</reference>
<dbReference type="Proteomes" id="UP000525078">
    <property type="component" value="Unassembled WGS sequence"/>
</dbReference>
<dbReference type="Pfam" id="PF00122">
    <property type="entry name" value="E1-E2_ATPase"/>
    <property type="match status" value="1"/>
</dbReference>
<dbReference type="GO" id="GO:0005886">
    <property type="term" value="C:plasma membrane"/>
    <property type="evidence" value="ECO:0007669"/>
    <property type="project" value="TreeGrafter"/>
</dbReference>
<feature type="transmembrane region" description="Helical" evidence="8">
    <location>
        <begin position="904"/>
        <end position="925"/>
    </location>
</feature>
<gene>
    <name evidence="11" type="ORF">F8388_021879</name>
</gene>
<feature type="transmembrane region" description="Helical" evidence="8">
    <location>
        <begin position="823"/>
        <end position="844"/>
    </location>
</feature>
<feature type="domain" description="P-type ATPase A" evidence="9">
    <location>
        <begin position="243"/>
        <end position="329"/>
    </location>
</feature>
<dbReference type="Pfam" id="PF00689">
    <property type="entry name" value="Cation_ATPase_C"/>
    <property type="match status" value="1"/>
</dbReference>
<evidence type="ECO:0000259" key="9">
    <source>
        <dbReference type="Pfam" id="PF00122"/>
    </source>
</evidence>
<evidence type="ECO:0000256" key="6">
    <source>
        <dbReference type="ARBA" id="ARBA00022989"/>
    </source>
</evidence>
<feature type="transmembrane region" description="Helical" evidence="8">
    <location>
        <begin position="418"/>
        <end position="442"/>
    </location>
</feature>
<keyword evidence="3" id="KW-0479">Metal-binding</keyword>
<dbReference type="PANTHER" id="PTHR24093">
    <property type="entry name" value="CATION TRANSPORTING ATPASE"/>
    <property type="match status" value="1"/>
</dbReference>
<dbReference type="PANTHER" id="PTHR24093:SF454">
    <property type="entry name" value="CATION-TRANSPORTING P-TYPE ATPASE C-TERMINAL DOMAIN-CONTAINING PROTEIN"/>
    <property type="match status" value="1"/>
</dbReference>
<sequence>MFPQTSGDNEADGTGTLTAAGLVVDAAAATTTTTAMFGEKNSVWFRYVVLSISVFISHGDAAVVASEQLPDDDDDQIQICSDIQRDDHHVIDMIMKPDWYWDWESLVQIVKEQNLVGLKRRGGLDWVLSLVATSQDTHEEKSTDEEKWKAPIISSKEKGFLYYLLQSCNDCTIFLLVLSAGFLFAIESMQQGPKTGWHDGTAVLVAIFVIIASSSVRNFIGQRELTKKMIKDKSMLMVTVERPNGMKSRMVLSDVKVRDKVYLTEGDHVPGDGVFISGEKLKLVHVFKKFDVDMDKNPFLLAGSRVVEGNGTMIVTSIGDKTIYGEIIPTLLSCDNNYIGHGQTTLFEDLLSVPYGYIEKFGLFMSVLIAFVALIRLLLKKHDSNYNELPELKGHLSIAYMFKLLERLVSKPQGRLSILVNTLVVFVIGIQHGMPLVIGICLHQWRKQKFHSNKVNPQNLSVCGTIGLVTVLYIDATGDLMCKQMDVKECWVGGKDISKEPAFETSQIAANHGKLYQGINVLVNLPKISLSFDDNLLISGVKSRWGGNEEFFGKEFEVVKYRRSISSKKSCGILMRSRTSNQEDQIMQLHWNGPASTILGMCTQFYDSDGKVCSMEESHKDNFGEVVKNMEENGLRPIAFAFGETEDENLKKEDLTLLAMLGLKYSCKEDIKLLVETLRTDNGLIVKLVSEDELSKVRAIACNLDIFGGRNDYIEVEGESFQEMDEPDKEKHTIEAIVMGDFHSKEKLYIVEKSQKNGHVVAFCGGLTAKDIPAMKKADVGIILENRCTEMSRPFYDISFEKLSATHEIRKNSKCIYHNIQKFFQLQLTTGVSGLTITLISTIVLGDSPLTSLDMIWVNLIMSLLGGLMMMMEFKDQQEYLIVANCKPFHRNQSLITKVMWKNIVIQVGYQISLLLIFQWVGLLMMMDKDVLQTIIFNTFVFCQIFNLFNIMNIEKMEVLKVVISNNYWFLITLTTTGALQIMLVQLGIGLLCKSTLNVRWWVLCLFFAAFSSPLKWVIEKIFV</sequence>
<evidence type="ECO:0000256" key="7">
    <source>
        <dbReference type="ARBA" id="ARBA00023136"/>
    </source>
</evidence>
<dbReference type="GO" id="GO:0000166">
    <property type="term" value="F:nucleotide binding"/>
    <property type="evidence" value="ECO:0007669"/>
    <property type="project" value="InterPro"/>
</dbReference>
<dbReference type="InterPro" id="IPR036412">
    <property type="entry name" value="HAD-like_sf"/>
</dbReference>
<dbReference type="Gene3D" id="3.40.50.1000">
    <property type="entry name" value="HAD superfamily/HAD-like"/>
    <property type="match status" value="1"/>
</dbReference>
<feature type="transmembrane region" description="Helical" evidence="8">
    <location>
        <begin position="1001"/>
        <end position="1019"/>
    </location>
</feature>
<dbReference type="SUPFAM" id="SSF56784">
    <property type="entry name" value="HAD-like"/>
    <property type="match status" value="1"/>
</dbReference>
<evidence type="ECO:0000256" key="4">
    <source>
        <dbReference type="ARBA" id="ARBA00022837"/>
    </source>
</evidence>
<comment type="caution">
    <text evidence="11">The sequence shown here is derived from an EMBL/GenBank/DDBJ whole genome shotgun (WGS) entry which is preliminary data.</text>
</comment>
<feature type="transmembrane region" description="Helical" evidence="8">
    <location>
        <begin position="931"/>
        <end position="949"/>
    </location>
</feature>
<evidence type="ECO:0008006" key="13">
    <source>
        <dbReference type="Google" id="ProtNLM"/>
    </source>
</evidence>
<proteinExistence type="predicted"/>
<dbReference type="GO" id="GO:0005388">
    <property type="term" value="F:P-type calcium transporter activity"/>
    <property type="evidence" value="ECO:0007669"/>
    <property type="project" value="TreeGrafter"/>
</dbReference>
<keyword evidence="6 8" id="KW-1133">Transmembrane helix</keyword>